<dbReference type="GeneID" id="89944088"/>
<dbReference type="RefSeq" id="XP_064683724.1">
    <property type="nucleotide sequence ID" value="XM_064819804.1"/>
</dbReference>
<dbReference type="EMBL" id="JASEJX010000013">
    <property type="protein sequence ID" value="KAK4517058.1"/>
    <property type="molecule type" value="Genomic_DNA"/>
</dbReference>
<sequence length="136" mass="15819">MTLSHCHDASTEDLHFLLRNRQKRIKHSYAKFKHQKGGAWEMVMNALLYSYMALYKHIHQRFAEEIVEQIYPEQSLEKPLKEDDDIGEALKSWTIIPQSKDIPLGSVKFEFYNANAIRHLGNLKLSGNTIYPCVLS</sequence>
<proteinExistence type="predicted"/>
<organism evidence="1 2">
    <name type="scientific">Mucor velutinosus</name>
    <dbReference type="NCBI Taxonomy" id="708070"/>
    <lineage>
        <taxon>Eukaryota</taxon>
        <taxon>Fungi</taxon>
        <taxon>Fungi incertae sedis</taxon>
        <taxon>Mucoromycota</taxon>
        <taxon>Mucoromycotina</taxon>
        <taxon>Mucoromycetes</taxon>
        <taxon>Mucorales</taxon>
        <taxon>Mucorineae</taxon>
        <taxon>Mucoraceae</taxon>
        <taxon>Mucor</taxon>
    </lineage>
</organism>
<dbReference type="AlphaFoldDB" id="A0AAN7I137"/>
<name>A0AAN7I137_9FUNG</name>
<protein>
    <submittedName>
        <fullName evidence="1">Uncharacterized protein</fullName>
    </submittedName>
</protein>
<dbReference type="Proteomes" id="UP001304243">
    <property type="component" value="Unassembled WGS sequence"/>
</dbReference>
<reference evidence="1 2" key="1">
    <citation type="submission" date="2022-11" db="EMBL/GenBank/DDBJ databases">
        <title>Mucor velutinosus strain NIH1002 WGS.</title>
        <authorList>
            <person name="Subramanian P."/>
            <person name="Mullikin J.C."/>
            <person name="Segre J.A."/>
            <person name="Zelazny A.M."/>
        </authorList>
    </citation>
    <scope>NUCLEOTIDE SEQUENCE [LARGE SCALE GENOMIC DNA]</scope>
    <source>
        <strain evidence="1 2">NIH1002</strain>
    </source>
</reference>
<keyword evidence="2" id="KW-1185">Reference proteome</keyword>
<comment type="caution">
    <text evidence="1">The sequence shown here is derived from an EMBL/GenBank/DDBJ whole genome shotgun (WGS) entry which is preliminary data.</text>
</comment>
<accession>A0AAN7I137</accession>
<evidence type="ECO:0000313" key="2">
    <source>
        <dbReference type="Proteomes" id="UP001304243"/>
    </source>
</evidence>
<gene>
    <name evidence="1" type="ORF">ATC70_000386</name>
</gene>
<evidence type="ECO:0000313" key="1">
    <source>
        <dbReference type="EMBL" id="KAK4517058.1"/>
    </source>
</evidence>